<evidence type="ECO:0000313" key="6">
    <source>
        <dbReference type="Proteomes" id="UP001310594"/>
    </source>
</evidence>
<evidence type="ECO:0000256" key="1">
    <source>
        <dbReference type="ARBA" id="ARBA00004240"/>
    </source>
</evidence>
<dbReference type="GO" id="GO:0005783">
    <property type="term" value="C:endoplasmic reticulum"/>
    <property type="evidence" value="ECO:0007669"/>
    <property type="project" value="UniProtKB-SubCell"/>
</dbReference>
<dbReference type="Pfam" id="PF00106">
    <property type="entry name" value="adh_short"/>
    <property type="match status" value="1"/>
</dbReference>
<keyword evidence="3" id="KW-0521">NADP</keyword>
<accession>A0AAN7WFU7</accession>
<dbReference type="InterPro" id="IPR036291">
    <property type="entry name" value="NAD(P)-bd_dom_sf"/>
</dbReference>
<comment type="caution">
    <text evidence="5">The sequence shown here is derived from an EMBL/GenBank/DDBJ whole genome shotgun (WGS) entry which is preliminary data.</text>
</comment>
<dbReference type="Gene3D" id="3.40.50.720">
    <property type="entry name" value="NAD(P)-binding Rossmann-like Domain"/>
    <property type="match status" value="1"/>
</dbReference>
<dbReference type="SUPFAM" id="SSF51735">
    <property type="entry name" value="NAD(P)-binding Rossmann-fold domains"/>
    <property type="match status" value="1"/>
</dbReference>
<comment type="subcellular location">
    <subcellularLocation>
        <location evidence="1">Endoplasmic reticulum</location>
    </subcellularLocation>
</comment>
<keyword evidence="4" id="KW-0560">Oxidoreductase</keyword>
<dbReference type="PANTHER" id="PTHR43899:SF13">
    <property type="entry name" value="RH59310P"/>
    <property type="match status" value="1"/>
</dbReference>
<dbReference type="AlphaFoldDB" id="A0AAN7WFU7"/>
<dbReference type="InterPro" id="IPR020904">
    <property type="entry name" value="Sc_DH/Rdtase_CS"/>
</dbReference>
<dbReference type="InterPro" id="IPR002347">
    <property type="entry name" value="SDR_fam"/>
</dbReference>
<name>A0AAN7WFU7_9PEZI</name>
<dbReference type="PIRSF" id="PIRSF000126">
    <property type="entry name" value="11-beta-HSD1"/>
    <property type="match status" value="1"/>
</dbReference>
<evidence type="ECO:0000256" key="4">
    <source>
        <dbReference type="ARBA" id="ARBA00023002"/>
    </source>
</evidence>
<dbReference type="InterPro" id="IPR051019">
    <property type="entry name" value="VLCFA-Steroid_DH"/>
</dbReference>
<sequence length="356" mass="39392">MSAINLDRRGRAHRAYMDQRLNLRFIAELPAQLFELVRETPLFGALAGLGALWTVRQAYSLAAAIHVHFLHQSTISQYSSSESNRSWALVTGASDGIGKGFVEELCQRGFNVVLHGRNEAKLNRLKDDLLKQWPQRELRILVIDAVLDARDTVKLELAARSLDDINLRILINNVGGGGMASSAFATLTERTGAEVAGFIDMNATFPTEITRVMLPLLIRQPSALIITIGSGVSDIPLPYLSVYSGSKAYDRAWSQSLGVEMKAEGHRIETLFIMVGTCATSAMVGVEPSFFVPDGRRMAKSSLDVVGCGYSSISAYWPHHLQMAVIMALPEWLLQRFGVDMGKKERALEQQRMRKE</sequence>
<reference evidence="5" key="1">
    <citation type="submission" date="2023-08" db="EMBL/GenBank/DDBJ databases">
        <title>Black Yeasts Isolated from many extreme environments.</title>
        <authorList>
            <person name="Coleine C."/>
            <person name="Stajich J.E."/>
            <person name="Selbmann L."/>
        </authorList>
    </citation>
    <scope>NUCLEOTIDE SEQUENCE</scope>
    <source>
        <strain evidence="5">CCFEE 5810</strain>
    </source>
</reference>
<organism evidence="5 6">
    <name type="scientific">Elasticomyces elasticus</name>
    <dbReference type="NCBI Taxonomy" id="574655"/>
    <lineage>
        <taxon>Eukaryota</taxon>
        <taxon>Fungi</taxon>
        <taxon>Dikarya</taxon>
        <taxon>Ascomycota</taxon>
        <taxon>Pezizomycotina</taxon>
        <taxon>Dothideomycetes</taxon>
        <taxon>Dothideomycetidae</taxon>
        <taxon>Mycosphaerellales</taxon>
        <taxon>Teratosphaeriaceae</taxon>
        <taxon>Elasticomyces</taxon>
    </lineage>
</organism>
<evidence type="ECO:0000313" key="5">
    <source>
        <dbReference type="EMBL" id="KAK5705313.1"/>
    </source>
</evidence>
<comment type="similarity">
    <text evidence="2">Belongs to the short-chain dehydrogenases/reductases (SDR) family.</text>
</comment>
<evidence type="ECO:0000256" key="3">
    <source>
        <dbReference type="ARBA" id="ARBA00022857"/>
    </source>
</evidence>
<dbReference type="GO" id="GO:0016491">
    <property type="term" value="F:oxidoreductase activity"/>
    <property type="evidence" value="ECO:0007669"/>
    <property type="project" value="UniProtKB-KW"/>
</dbReference>
<dbReference type="EMBL" id="JAVRQU010000003">
    <property type="protein sequence ID" value="KAK5705313.1"/>
    <property type="molecule type" value="Genomic_DNA"/>
</dbReference>
<gene>
    <name evidence="5" type="ORF">LTR97_002431</name>
</gene>
<evidence type="ECO:0000256" key="2">
    <source>
        <dbReference type="ARBA" id="ARBA00006484"/>
    </source>
</evidence>
<dbReference type="Proteomes" id="UP001310594">
    <property type="component" value="Unassembled WGS sequence"/>
</dbReference>
<protein>
    <recommendedName>
        <fullName evidence="7">NAD(P)-binding protein</fullName>
    </recommendedName>
</protein>
<dbReference type="PROSITE" id="PS00061">
    <property type="entry name" value="ADH_SHORT"/>
    <property type="match status" value="1"/>
</dbReference>
<evidence type="ECO:0008006" key="7">
    <source>
        <dbReference type="Google" id="ProtNLM"/>
    </source>
</evidence>
<proteinExistence type="inferred from homology"/>
<dbReference type="PRINTS" id="PR00081">
    <property type="entry name" value="GDHRDH"/>
</dbReference>
<dbReference type="PANTHER" id="PTHR43899">
    <property type="entry name" value="RH59310P"/>
    <property type="match status" value="1"/>
</dbReference>